<dbReference type="InterPro" id="IPR013974">
    <property type="entry name" value="SAF"/>
</dbReference>
<dbReference type="PANTHER" id="PTHR42966:SF1">
    <property type="entry name" value="SIALIC ACID SYNTHASE"/>
    <property type="match status" value="1"/>
</dbReference>
<dbReference type="InterPro" id="IPR013132">
    <property type="entry name" value="PseI/NeuA/B-like_N"/>
</dbReference>
<dbReference type="SUPFAM" id="SSF51269">
    <property type="entry name" value="AFP III-like domain"/>
    <property type="match status" value="1"/>
</dbReference>
<dbReference type="SMART" id="SM00858">
    <property type="entry name" value="SAF"/>
    <property type="match status" value="1"/>
</dbReference>
<name>A0A1G7UD90_CHIFI</name>
<dbReference type="PANTHER" id="PTHR42966">
    <property type="entry name" value="N-ACETYLNEURAMINATE SYNTHASE"/>
    <property type="match status" value="1"/>
</dbReference>
<dbReference type="InterPro" id="IPR020007">
    <property type="entry name" value="NeuB/NeuA"/>
</dbReference>
<dbReference type="InterPro" id="IPR006190">
    <property type="entry name" value="SAF_AFP_Neu5Ac"/>
</dbReference>
<dbReference type="CDD" id="cd11615">
    <property type="entry name" value="SAF_NeuB_like"/>
    <property type="match status" value="1"/>
</dbReference>
<dbReference type="Proteomes" id="UP000199045">
    <property type="component" value="Unassembled WGS sequence"/>
</dbReference>
<dbReference type="OrthoDB" id="9814210at2"/>
<dbReference type="InterPro" id="IPR036732">
    <property type="entry name" value="AFP_Neu5c_C_sf"/>
</dbReference>
<dbReference type="AlphaFoldDB" id="A0A1G7UD90"/>
<dbReference type="InterPro" id="IPR051690">
    <property type="entry name" value="PseI-like"/>
</dbReference>
<dbReference type="Pfam" id="PF08666">
    <property type="entry name" value="SAF"/>
    <property type="match status" value="1"/>
</dbReference>
<dbReference type="InterPro" id="IPR057736">
    <property type="entry name" value="SAF_PseI/NeuA/NeuB"/>
</dbReference>
<dbReference type="STRING" id="104663.SAMN04488121_104328"/>
<dbReference type="GO" id="GO:0016051">
    <property type="term" value="P:carbohydrate biosynthetic process"/>
    <property type="evidence" value="ECO:0007669"/>
    <property type="project" value="InterPro"/>
</dbReference>
<feature type="domain" description="AFP-like" evidence="1">
    <location>
        <begin position="282"/>
        <end position="334"/>
    </location>
</feature>
<dbReference type="RefSeq" id="WP_089834499.1">
    <property type="nucleotide sequence ID" value="NZ_FNBN01000004.1"/>
</dbReference>
<evidence type="ECO:0000313" key="2">
    <source>
        <dbReference type="EMBL" id="SDG45433.1"/>
    </source>
</evidence>
<dbReference type="PROSITE" id="PS50844">
    <property type="entry name" value="AFP_LIKE"/>
    <property type="match status" value="1"/>
</dbReference>
<dbReference type="SUPFAM" id="SSF51569">
    <property type="entry name" value="Aldolase"/>
    <property type="match status" value="1"/>
</dbReference>
<dbReference type="GO" id="GO:0047444">
    <property type="term" value="F:N-acylneuraminate-9-phosphate synthase activity"/>
    <property type="evidence" value="ECO:0007669"/>
    <property type="project" value="TreeGrafter"/>
</dbReference>
<dbReference type="Pfam" id="PF03102">
    <property type="entry name" value="NeuB"/>
    <property type="match status" value="1"/>
</dbReference>
<dbReference type="Gene3D" id="3.20.20.70">
    <property type="entry name" value="Aldolase class I"/>
    <property type="match status" value="1"/>
</dbReference>
<evidence type="ECO:0000259" key="1">
    <source>
        <dbReference type="PROSITE" id="PS50844"/>
    </source>
</evidence>
<protein>
    <submittedName>
        <fullName evidence="2">N-acetylneuraminate synthase</fullName>
    </submittedName>
</protein>
<dbReference type="NCBIfam" id="TIGR03569">
    <property type="entry name" value="NeuB_NnaB"/>
    <property type="match status" value="1"/>
</dbReference>
<reference evidence="2 3" key="1">
    <citation type="submission" date="2016-10" db="EMBL/GenBank/DDBJ databases">
        <authorList>
            <person name="de Groot N.N."/>
        </authorList>
    </citation>
    <scope>NUCLEOTIDE SEQUENCE [LARGE SCALE GENOMIC DNA]</scope>
    <source>
        <strain evidence="2 3">DSM 527</strain>
    </source>
</reference>
<evidence type="ECO:0000313" key="3">
    <source>
        <dbReference type="Proteomes" id="UP000199045"/>
    </source>
</evidence>
<proteinExistence type="predicted"/>
<dbReference type="EMBL" id="FNBN01000004">
    <property type="protein sequence ID" value="SDG45433.1"/>
    <property type="molecule type" value="Genomic_DNA"/>
</dbReference>
<dbReference type="Gene3D" id="3.90.1210.10">
    <property type="entry name" value="Antifreeze-like/N-acetylneuraminic acid synthase C-terminal domain"/>
    <property type="match status" value="1"/>
</dbReference>
<gene>
    <name evidence="2" type="ORF">SAMN04488121_104328</name>
</gene>
<sequence length="334" mass="36765">MDKVFIIAEAGVNHNGDMALAKQLIDIAADAKADAVKFQTFIAEKLVSKFAEKAAYQKVSTDAAENQLNMIRKLELKFDQFEELRNYADSKNIMFLSTPFDFPSIDFLKSLGMTHGKIPSGELTNMPYLIKMAKSFEQLIVSTGMSEMAEIHAALKVLLDHGAKKENIVVLHCNTEYPTPFEDANLRAMQSIEKEFSIRVGYSDHTPGIEAPVAAVALGATVIEKHYTIDKTMEGPDHAASLDPQELKAMVSAIRNTEKALGSGEKTPSKSETKNKAIARKSIVAAKDIKAGEILTEDNITVKRPGNGISPMLWYDVLGKKAARDFQTDELIEL</sequence>
<accession>A0A1G7UD90</accession>
<dbReference type="InterPro" id="IPR013785">
    <property type="entry name" value="Aldolase_TIM"/>
</dbReference>
<organism evidence="2 3">
    <name type="scientific">Chitinophaga filiformis</name>
    <name type="common">Myxococcus filiformis</name>
    <name type="synonym">Flexibacter filiformis</name>
    <dbReference type="NCBI Taxonomy" id="104663"/>
    <lineage>
        <taxon>Bacteria</taxon>
        <taxon>Pseudomonadati</taxon>
        <taxon>Bacteroidota</taxon>
        <taxon>Chitinophagia</taxon>
        <taxon>Chitinophagales</taxon>
        <taxon>Chitinophagaceae</taxon>
        <taxon>Chitinophaga</taxon>
    </lineage>
</organism>